<comment type="caution">
    <text evidence="2">The sequence shown here is derived from an EMBL/GenBank/DDBJ whole genome shotgun (WGS) entry which is preliminary data.</text>
</comment>
<keyword evidence="3" id="KW-1185">Reference proteome</keyword>
<dbReference type="GeneID" id="94193024"/>
<sequence>MDVVTCRPRPLAQFVGKAHWHVAHGSGTSGQVTGGIRWVATAEARQIVGEECLERGRFATLSNIATMFMFAACGVFTRVAMVRLGTLRSTYPRLNCPALDIRVHISPKCTRPPTTSYIVSILTLLMQEVKLKLQCVCIFGKLGEQRRGGLVCEAHAVGVKFMKERPVKHGWNEQACGGEVFLQVTGRQLIRFGRGGRVGNFKCKFMVLP</sequence>
<organism evidence="2 3">
    <name type="scientific">Babesia caballi</name>
    <dbReference type="NCBI Taxonomy" id="5871"/>
    <lineage>
        <taxon>Eukaryota</taxon>
        <taxon>Sar</taxon>
        <taxon>Alveolata</taxon>
        <taxon>Apicomplexa</taxon>
        <taxon>Aconoidasida</taxon>
        <taxon>Piroplasmida</taxon>
        <taxon>Babesiidae</taxon>
        <taxon>Babesia</taxon>
    </lineage>
</organism>
<evidence type="ECO:0000256" key="1">
    <source>
        <dbReference type="SAM" id="Phobius"/>
    </source>
</evidence>
<dbReference type="EMBL" id="BPLF01000001">
    <property type="protein sequence ID" value="GIX61541.1"/>
    <property type="molecule type" value="Genomic_DNA"/>
</dbReference>
<reference evidence="2 3" key="1">
    <citation type="submission" date="2021-06" db="EMBL/GenBank/DDBJ databases">
        <title>Genome sequence of Babesia caballi.</title>
        <authorList>
            <person name="Yamagishi J."/>
            <person name="Kidaka T."/>
            <person name="Ochi A."/>
        </authorList>
    </citation>
    <scope>NUCLEOTIDE SEQUENCE [LARGE SCALE GENOMIC DNA]</scope>
    <source>
        <strain evidence="2">USDA-D6B2</strain>
    </source>
</reference>
<dbReference type="Proteomes" id="UP001497744">
    <property type="component" value="Unassembled WGS sequence"/>
</dbReference>
<gene>
    <name evidence="2" type="ORF">BcabD6B2_09760</name>
</gene>
<feature type="transmembrane region" description="Helical" evidence="1">
    <location>
        <begin position="64"/>
        <end position="84"/>
    </location>
</feature>
<name>A0AAV4LR14_BABCB</name>
<evidence type="ECO:0000313" key="2">
    <source>
        <dbReference type="EMBL" id="GIX61541.1"/>
    </source>
</evidence>
<proteinExistence type="predicted"/>
<protein>
    <submittedName>
        <fullName evidence="2">D-galactonate dehydratase family protein</fullName>
    </submittedName>
</protein>
<evidence type="ECO:0000313" key="3">
    <source>
        <dbReference type="Proteomes" id="UP001497744"/>
    </source>
</evidence>
<keyword evidence="1" id="KW-0812">Transmembrane</keyword>
<accession>A0AAV4LR14</accession>
<keyword evidence="1" id="KW-1133">Transmembrane helix</keyword>
<dbReference type="RefSeq" id="XP_067713612.1">
    <property type="nucleotide sequence ID" value="XM_067857511.1"/>
</dbReference>
<keyword evidence="1" id="KW-0472">Membrane</keyword>
<dbReference type="AlphaFoldDB" id="A0AAV4LR14"/>